<dbReference type="EMBL" id="CP049863">
    <property type="protein sequence ID" value="QIK63339.1"/>
    <property type="molecule type" value="Genomic_DNA"/>
</dbReference>
<sequence>MGSEEDPLRRKVRRRIFEDRDINHLSFNINDPEEAQQVEVVSKYLLTANVEIDWMHSGEAPLRAKVAQLSNLTCGHMQIPRIGLRWNRDDVSIDRAVIAAFPRGRGRVYLEGEDAALECVAFLIWPGTKPVLIESNMDASEIIYVSLPARWLAGLPVPLEPVTAAGDGEAAALAPLCAFLASLCRLSPQGAGGVGHIRQAVEEVVKAMARIIVGPDYEDHPTLFRRAMEVVFEDHSVRDLNAQKIAATLDVSVRKLQRAFEEEGTTSVAEIRKTRALAARALRSEQPAMASEEIARQAGFGSASSMFRAVREQADLLASEEQVAF</sequence>
<dbReference type="SMART" id="SM00342">
    <property type="entry name" value="HTH_ARAC"/>
    <property type="match status" value="1"/>
</dbReference>
<keyword evidence="3" id="KW-1185">Reference proteome</keyword>
<accession>A0A6G7XFX1</accession>
<evidence type="ECO:0000313" key="2">
    <source>
        <dbReference type="EMBL" id="QIK63339.1"/>
    </source>
</evidence>
<feature type="domain" description="HTH araC/xylS-type" evidence="1">
    <location>
        <begin position="225"/>
        <end position="324"/>
    </location>
</feature>
<name>A0A6G7XFX1_9MICO</name>
<protein>
    <submittedName>
        <fullName evidence="2">AraC family transcriptional regulator</fullName>
    </submittedName>
</protein>
<gene>
    <name evidence="2" type="ORF">G7068_09105</name>
</gene>
<dbReference type="InterPro" id="IPR018060">
    <property type="entry name" value="HTH_AraC"/>
</dbReference>
<dbReference type="GO" id="GO:0043565">
    <property type="term" value="F:sequence-specific DNA binding"/>
    <property type="evidence" value="ECO:0007669"/>
    <property type="project" value="InterPro"/>
</dbReference>
<organism evidence="2 3">
    <name type="scientific">Leucobacter viscericola</name>
    <dbReference type="NCBI Taxonomy" id="2714935"/>
    <lineage>
        <taxon>Bacteria</taxon>
        <taxon>Bacillati</taxon>
        <taxon>Actinomycetota</taxon>
        <taxon>Actinomycetes</taxon>
        <taxon>Micrococcales</taxon>
        <taxon>Microbacteriaceae</taxon>
        <taxon>Leucobacter</taxon>
    </lineage>
</organism>
<dbReference type="Gene3D" id="1.10.10.60">
    <property type="entry name" value="Homeodomain-like"/>
    <property type="match status" value="1"/>
</dbReference>
<dbReference type="Pfam" id="PF12833">
    <property type="entry name" value="HTH_18"/>
    <property type="match status" value="1"/>
</dbReference>
<evidence type="ECO:0000259" key="1">
    <source>
        <dbReference type="PROSITE" id="PS01124"/>
    </source>
</evidence>
<dbReference type="AlphaFoldDB" id="A0A6G7XFX1"/>
<dbReference type="GO" id="GO:0003700">
    <property type="term" value="F:DNA-binding transcription factor activity"/>
    <property type="evidence" value="ECO:0007669"/>
    <property type="project" value="InterPro"/>
</dbReference>
<dbReference type="RefSeq" id="WP_166291337.1">
    <property type="nucleotide sequence ID" value="NZ_CP049863.1"/>
</dbReference>
<dbReference type="PROSITE" id="PS01124">
    <property type="entry name" value="HTH_ARAC_FAMILY_2"/>
    <property type="match status" value="1"/>
</dbReference>
<dbReference type="KEGG" id="lvi:G7068_09105"/>
<evidence type="ECO:0000313" key="3">
    <source>
        <dbReference type="Proteomes" id="UP000502677"/>
    </source>
</evidence>
<dbReference type="Proteomes" id="UP000502677">
    <property type="component" value="Chromosome"/>
</dbReference>
<reference evidence="2 3" key="1">
    <citation type="submission" date="2020-03" db="EMBL/GenBank/DDBJ databases">
        <title>Leucobacter sp. nov., isolated from beetles.</title>
        <authorList>
            <person name="Hyun D.-W."/>
            <person name="Bae J.-W."/>
        </authorList>
    </citation>
    <scope>NUCLEOTIDE SEQUENCE [LARGE SCALE GENOMIC DNA]</scope>
    <source>
        <strain evidence="2 3">HDW9C</strain>
    </source>
</reference>
<proteinExistence type="predicted"/>